<dbReference type="GO" id="GO:0005829">
    <property type="term" value="C:cytosol"/>
    <property type="evidence" value="ECO:0007669"/>
    <property type="project" value="TreeGrafter"/>
</dbReference>
<dbReference type="SUPFAM" id="SSF47802">
    <property type="entry name" value="DNA polymerase beta, N-terminal domain-like"/>
    <property type="match status" value="1"/>
</dbReference>
<gene>
    <name evidence="6" type="ORF">CLV84_2901</name>
</gene>
<dbReference type="GO" id="GO:0003887">
    <property type="term" value="F:DNA-directed DNA polymerase activity"/>
    <property type="evidence" value="ECO:0007669"/>
    <property type="project" value="InterPro"/>
</dbReference>
<keyword evidence="1" id="KW-0237">DNA synthesis</keyword>
<dbReference type="InterPro" id="IPR002054">
    <property type="entry name" value="DNA-dir_DNA_pol_X"/>
</dbReference>
<dbReference type="Gene3D" id="1.10.150.110">
    <property type="entry name" value="DNA polymerase beta, N-terminal domain-like"/>
    <property type="match status" value="1"/>
</dbReference>
<dbReference type="SMART" id="SM00483">
    <property type="entry name" value="POLXc"/>
    <property type="match status" value="1"/>
</dbReference>
<dbReference type="InterPro" id="IPR022311">
    <property type="entry name" value="PolX-like"/>
</dbReference>
<feature type="domain" description="Helix-hairpin-helix DNA-binding motif class 1" evidence="3">
    <location>
        <begin position="50"/>
        <end position="69"/>
    </location>
</feature>
<dbReference type="GO" id="GO:0003677">
    <property type="term" value="F:DNA binding"/>
    <property type="evidence" value="ECO:0007669"/>
    <property type="project" value="InterPro"/>
</dbReference>
<dbReference type="InterPro" id="IPR010996">
    <property type="entry name" value="HHH_MUS81"/>
</dbReference>
<sequence>MTNPEIARHFHELGKLMELHGDNPFKIRSYTNAYNKLRKDDRDLAAMSEAELQKLEGVGKAIAGKIHELATTGKMETLEKWRAKTPEGVREMLGISGFGPKKVKAVWDGLGVTTVGQLLYAINENRLVELKGFGLKTQESLKHKLEFLQRSRGRFLYRTAALAAEALLEQFTTLFPEERFEATGALRRACPTVKGLDFLTTLAPARAAQIPGFNVSASDEKATVGEVDDLPLTLYHCQPENFGSKLFRYTGSPEFLQAFIAAFPDTDFSGIAEEDEIFPRTQVQRIPPELREQDWPLAPAREHALPELVKVEDLKGVIHNHTTYSDGIHSLRQMVDGARERGYSYILITDHSQAAFYANGLQPERVREQWAEIDAMNAELPQFRVLKGIECDILSDGSLDYEAELLAGFDLVIASVHTNLNMDEEKATDRLLRAIENPFTHILGHPTGRLLLSREGYPIDHRRVIDACAEHGVAIELNANPYRLDLDWSWIPYARERGVMVSINPDAHSIGGLDDVRWGVAAARKGGLTKRDCLNALTLDELMSWARKNLTKP</sequence>
<dbReference type="InterPro" id="IPR003583">
    <property type="entry name" value="Hlx-hairpin-Hlx_DNA-bd_motif"/>
</dbReference>
<name>A0A2S6I485_9BACT</name>
<dbReference type="Gene3D" id="3.20.20.140">
    <property type="entry name" value="Metal-dependent hydrolases"/>
    <property type="match status" value="1"/>
</dbReference>
<dbReference type="InterPro" id="IPR043519">
    <property type="entry name" value="NT_sf"/>
</dbReference>
<dbReference type="InterPro" id="IPR010994">
    <property type="entry name" value="RuvA_2-like"/>
</dbReference>
<dbReference type="OrthoDB" id="9808747at2"/>
<dbReference type="CDD" id="cd07436">
    <property type="entry name" value="PHP_PolX"/>
    <property type="match status" value="1"/>
</dbReference>
<accession>A0A2S6I485</accession>
<dbReference type="GO" id="GO:0008270">
    <property type="term" value="F:zinc ion binding"/>
    <property type="evidence" value="ECO:0007669"/>
    <property type="project" value="TreeGrafter"/>
</dbReference>
<dbReference type="InterPro" id="IPR050243">
    <property type="entry name" value="PHP_phosphatase"/>
</dbReference>
<evidence type="ECO:0000259" key="3">
    <source>
        <dbReference type="SMART" id="SM00278"/>
    </source>
</evidence>
<evidence type="ECO:0000256" key="1">
    <source>
        <dbReference type="ARBA" id="ARBA00022634"/>
    </source>
</evidence>
<dbReference type="SUPFAM" id="SSF89550">
    <property type="entry name" value="PHP domain-like"/>
    <property type="match status" value="1"/>
</dbReference>
<evidence type="ECO:0000313" key="7">
    <source>
        <dbReference type="Proteomes" id="UP000237662"/>
    </source>
</evidence>
<dbReference type="PIRSF" id="PIRSF005047">
    <property type="entry name" value="UCP005047_YshC"/>
    <property type="match status" value="1"/>
</dbReference>
<dbReference type="Pfam" id="PF14716">
    <property type="entry name" value="HHH_8"/>
    <property type="match status" value="1"/>
</dbReference>
<feature type="domain" description="Polymerase/histidinol phosphatase N-terminal" evidence="4">
    <location>
        <begin position="316"/>
        <end position="395"/>
    </location>
</feature>
<dbReference type="InterPro" id="IPR047967">
    <property type="entry name" value="PolX_PHP"/>
</dbReference>
<dbReference type="SMART" id="SM00278">
    <property type="entry name" value="HhH1"/>
    <property type="match status" value="3"/>
</dbReference>
<proteinExistence type="predicted"/>
<reference evidence="6 7" key="1">
    <citation type="submission" date="2018-02" db="EMBL/GenBank/DDBJ databases">
        <title>Genomic Encyclopedia of Archaeal and Bacterial Type Strains, Phase II (KMG-II): from individual species to whole genera.</title>
        <authorList>
            <person name="Goeker M."/>
        </authorList>
    </citation>
    <scope>NUCLEOTIDE SEQUENCE [LARGE SCALE GENOMIC DNA]</scope>
    <source>
        <strain evidence="6 7">DSM 29526</strain>
    </source>
</reference>
<keyword evidence="2" id="KW-0235">DNA replication</keyword>
<dbReference type="InterPro" id="IPR027421">
    <property type="entry name" value="DNA_pol_lamdba_lyase_dom_sf"/>
</dbReference>
<dbReference type="SUPFAM" id="SSF47781">
    <property type="entry name" value="RuvA domain 2-like"/>
    <property type="match status" value="1"/>
</dbReference>
<dbReference type="InterPro" id="IPR003141">
    <property type="entry name" value="Pol/His_phosphatase_N"/>
</dbReference>
<dbReference type="PANTHER" id="PTHR36928">
    <property type="entry name" value="PHOSPHATASE YCDX-RELATED"/>
    <property type="match status" value="1"/>
</dbReference>
<feature type="domain" description="Helix-hairpin-helix DNA-binding motif class 1" evidence="3">
    <location>
        <begin position="125"/>
        <end position="144"/>
    </location>
</feature>
<dbReference type="InterPro" id="IPR016195">
    <property type="entry name" value="Pol/histidinol_Pase-like"/>
</dbReference>
<evidence type="ECO:0000259" key="4">
    <source>
        <dbReference type="SMART" id="SM00481"/>
    </source>
</evidence>
<evidence type="ECO:0000259" key="5">
    <source>
        <dbReference type="SMART" id="SM00483"/>
    </source>
</evidence>
<dbReference type="PANTHER" id="PTHR36928:SF1">
    <property type="entry name" value="PHOSPHATASE YCDX-RELATED"/>
    <property type="match status" value="1"/>
</dbReference>
<dbReference type="EMBL" id="PTJC01000006">
    <property type="protein sequence ID" value="PPK85985.1"/>
    <property type="molecule type" value="Genomic_DNA"/>
</dbReference>
<dbReference type="GO" id="GO:0006281">
    <property type="term" value="P:DNA repair"/>
    <property type="evidence" value="ECO:0007669"/>
    <property type="project" value="InterPro"/>
</dbReference>
<dbReference type="Pfam" id="PF14520">
    <property type="entry name" value="HHH_5"/>
    <property type="match status" value="1"/>
</dbReference>
<dbReference type="Pfam" id="PF02811">
    <property type="entry name" value="PHP"/>
    <property type="match status" value="1"/>
</dbReference>
<evidence type="ECO:0000313" key="6">
    <source>
        <dbReference type="EMBL" id="PPK85985.1"/>
    </source>
</evidence>
<comment type="caution">
    <text evidence="6">The sequence shown here is derived from an EMBL/GenBank/DDBJ whole genome shotgun (WGS) entry which is preliminary data.</text>
</comment>
<feature type="domain" description="Helix-hairpin-helix DNA-binding motif class 1" evidence="3">
    <location>
        <begin position="90"/>
        <end position="109"/>
    </location>
</feature>
<organism evidence="6 7">
    <name type="scientific">Neolewinella xylanilytica</name>
    <dbReference type="NCBI Taxonomy" id="1514080"/>
    <lineage>
        <taxon>Bacteria</taxon>
        <taxon>Pseudomonadati</taxon>
        <taxon>Bacteroidota</taxon>
        <taxon>Saprospiria</taxon>
        <taxon>Saprospirales</taxon>
        <taxon>Lewinellaceae</taxon>
        <taxon>Neolewinella</taxon>
    </lineage>
</organism>
<dbReference type="SMART" id="SM00481">
    <property type="entry name" value="POLIIIAc"/>
    <property type="match status" value="1"/>
</dbReference>
<protein>
    <submittedName>
        <fullName evidence="6">DNA polymerase (Family 10)</fullName>
    </submittedName>
</protein>
<evidence type="ECO:0000256" key="2">
    <source>
        <dbReference type="ARBA" id="ARBA00022705"/>
    </source>
</evidence>
<dbReference type="InterPro" id="IPR004013">
    <property type="entry name" value="PHP_dom"/>
</dbReference>
<dbReference type="Gene3D" id="1.10.150.20">
    <property type="entry name" value="5' to 3' exonuclease, C-terminal subdomain"/>
    <property type="match status" value="1"/>
</dbReference>
<dbReference type="FunFam" id="3.20.20.140:FF:000047">
    <property type="entry name" value="PHP domain-containing protein"/>
    <property type="match status" value="1"/>
</dbReference>
<feature type="domain" description="DNA-directed DNA polymerase X" evidence="5">
    <location>
        <begin position="1"/>
        <end position="292"/>
    </location>
</feature>
<dbReference type="SUPFAM" id="SSF81301">
    <property type="entry name" value="Nucleotidyltransferase"/>
    <property type="match status" value="1"/>
</dbReference>
<keyword evidence="7" id="KW-1185">Reference proteome</keyword>
<dbReference type="GO" id="GO:0042578">
    <property type="term" value="F:phosphoric ester hydrolase activity"/>
    <property type="evidence" value="ECO:0007669"/>
    <property type="project" value="TreeGrafter"/>
</dbReference>
<dbReference type="Proteomes" id="UP000237662">
    <property type="component" value="Unassembled WGS sequence"/>
</dbReference>
<dbReference type="AlphaFoldDB" id="A0A2S6I485"/>
<dbReference type="RefSeq" id="WP_104420457.1">
    <property type="nucleotide sequence ID" value="NZ_PTJC01000006.1"/>
</dbReference>